<dbReference type="Pfam" id="PF13304">
    <property type="entry name" value="AAA_21"/>
    <property type="match status" value="1"/>
</dbReference>
<dbReference type="EMBL" id="MHKD01000002">
    <property type="protein sequence ID" value="OGY85351.1"/>
    <property type="molecule type" value="Genomic_DNA"/>
</dbReference>
<dbReference type="GO" id="GO:0016887">
    <property type="term" value="F:ATP hydrolysis activity"/>
    <property type="evidence" value="ECO:0007669"/>
    <property type="project" value="InterPro"/>
</dbReference>
<dbReference type="InterPro" id="IPR034139">
    <property type="entry name" value="TOPRIM_OLD"/>
</dbReference>
<name>A0A1G2B851_9BACT</name>
<evidence type="ECO:0000313" key="4">
    <source>
        <dbReference type="EMBL" id="OGY85351.1"/>
    </source>
</evidence>
<gene>
    <name evidence="4" type="ORF">A3F54_02980</name>
</gene>
<evidence type="ECO:0008006" key="6">
    <source>
        <dbReference type="Google" id="ProtNLM"/>
    </source>
</evidence>
<feature type="domain" description="Endonuclease GajA/Old nuclease/RecF-like AAA" evidence="1">
    <location>
        <begin position="1"/>
        <end position="78"/>
    </location>
</feature>
<dbReference type="PANTHER" id="PTHR43581">
    <property type="entry name" value="ATP/GTP PHOSPHATASE"/>
    <property type="match status" value="1"/>
</dbReference>
<dbReference type="Pfam" id="PF20469">
    <property type="entry name" value="OLD-like_TOPRIM"/>
    <property type="match status" value="1"/>
</dbReference>
<feature type="domain" description="ATPase AAA-type core" evidence="2">
    <location>
        <begin position="186"/>
        <end position="279"/>
    </location>
</feature>
<comment type="caution">
    <text evidence="4">The sequence shown here is derived from an EMBL/GenBank/DDBJ whole genome shotgun (WGS) entry which is preliminary data.</text>
</comment>
<dbReference type="InterPro" id="IPR027417">
    <property type="entry name" value="P-loop_NTPase"/>
</dbReference>
<proteinExistence type="predicted"/>
<evidence type="ECO:0000313" key="5">
    <source>
        <dbReference type="Proteomes" id="UP000176952"/>
    </source>
</evidence>
<feature type="domain" description="OLD protein-like TOPRIM" evidence="3">
    <location>
        <begin position="327"/>
        <end position="390"/>
    </location>
</feature>
<organism evidence="4 5">
    <name type="scientific">Candidatus Kerfeldbacteria bacterium RIFCSPHIGHO2_12_FULL_48_17</name>
    <dbReference type="NCBI Taxonomy" id="1798542"/>
    <lineage>
        <taxon>Bacteria</taxon>
        <taxon>Candidatus Kerfeldiibacteriota</taxon>
    </lineage>
</organism>
<protein>
    <recommendedName>
        <fullName evidence="6">AAA domain-containing protein</fullName>
    </recommendedName>
</protein>
<dbReference type="InterPro" id="IPR051396">
    <property type="entry name" value="Bact_Antivir_Def_Nuclease"/>
</dbReference>
<dbReference type="PANTHER" id="PTHR43581:SF4">
    <property type="entry name" value="ATP_GTP PHOSPHATASE"/>
    <property type="match status" value="1"/>
</dbReference>
<evidence type="ECO:0000259" key="3">
    <source>
        <dbReference type="Pfam" id="PF20469"/>
    </source>
</evidence>
<dbReference type="GO" id="GO:0005524">
    <property type="term" value="F:ATP binding"/>
    <property type="evidence" value="ECO:0007669"/>
    <property type="project" value="InterPro"/>
</dbReference>
<evidence type="ECO:0000259" key="1">
    <source>
        <dbReference type="Pfam" id="PF13175"/>
    </source>
</evidence>
<dbReference type="InterPro" id="IPR041685">
    <property type="entry name" value="AAA_GajA/Old/RecF-like"/>
</dbReference>
<evidence type="ECO:0000259" key="2">
    <source>
        <dbReference type="Pfam" id="PF13304"/>
    </source>
</evidence>
<reference evidence="4 5" key="1">
    <citation type="journal article" date="2016" name="Nat. Commun.">
        <title>Thousands of microbial genomes shed light on interconnected biogeochemical processes in an aquifer system.</title>
        <authorList>
            <person name="Anantharaman K."/>
            <person name="Brown C.T."/>
            <person name="Hug L.A."/>
            <person name="Sharon I."/>
            <person name="Castelle C.J."/>
            <person name="Probst A.J."/>
            <person name="Thomas B.C."/>
            <person name="Singh A."/>
            <person name="Wilkins M.J."/>
            <person name="Karaoz U."/>
            <person name="Brodie E.L."/>
            <person name="Williams K.H."/>
            <person name="Hubbard S.S."/>
            <person name="Banfield J.F."/>
        </authorList>
    </citation>
    <scope>NUCLEOTIDE SEQUENCE [LARGE SCALE GENOMIC DNA]</scope>
</reference>
<dbReference type="Pfam" id="PF13175">
    <property type="entry name" value="AAA_15"/>
    <property type="match status" value="1"/>
</dbReference>
<dbReference type="Gene3D" id="3.40.50.300">
    <property type="entry name" value="P-loop containing nucleotide triphosphate hydrolases"/>
    <property type="match status" value="1"/>
</dbReference>
<accession>A0A1G2B851</accession>
<dbReference type="SUPFAM" id="SSF52540">
    <property type="entry name" value="P-loop containing nucleoside triphosphate hydrolases"/>
    <property type="match status" value="1"/>
</dbReference>
<dbReference type="Proteomes" id="UP000176952">
    <property type="component" value="Unassembled WGS sequence"/>
</dbReference>
<sequence length="481" mass="54930">MRLTSLTIENFKSIASLSLTDFHRLDVFIGKNNSGKSNILDAAMLFLRTSPVPAALFDVENAHIEAQFALESQDCKACGIGQKKTLFRCVMSPGQKKSYFVNGAEIDAARGRNFLMHHTVHINTSKLLLEHRRDVDAQIQSGDITIFFAQSAYQELYTQYPEMYAAFLAALHDMFPQITYRPNEKLFDNIAKLRESSALNFGAEIHEGDEVRTVANLGSGYLQLMVVLVFLFHPRYSFVIIDEPENHLHIGLQKKLLKIIKSFDTRKHIIISTHSPLFITPDDFDQLHRVVKNDRLQTQVFPVLEMHKRIDIQRLSQELNLESNEMLFADHVILVEGEADEILIRGLLDRFYIGKKEVLVLAVHSNTNFKIYRDVLRYFTIPYTIMTDRDSLQGYVDVIDEAIGSAKGMPFPEKLALLKKQRIYVLPEGALERHYPRTYQNRDDSKPINALRAAKNITPDELRSARMKPILEVLESVHGGG</sequence>
<dbReference type="AlphaFoldDB" id="A0A1G2B851"/>
<dbReference type="InterPro" id="IPR003959">
    <property type="entry name" value="ATPase_AAA_core"/>
</dbReference>